<dbReference type="Proteomes" id="UP000046395">
    <property type="component" value="Unassembled WGS sequence"/>
</dbReference>
<evidence type="ECO:0000256" key="6">
    <source>
        <dbReference type="ARBA" id="ARBA00023918"/>
    </source>
</evidence>
<evidence type="ECO:0000256" key="10">
    <source>
        <dbReference type="ARBA" id="ARBA00031036"/>
    </source>
</evidence>
<comment type="catalytic activity">
    <reaction evidence="7">
        <text>2'-deoxyguanosine + phosphate = 2-deoxy-alpha-D-ribose 1-phosphate + guanine</text>
        <dbReference type="Rhea" id="RHEA:27738"/>
        <dbReference type="ChEBI" id="CHEBI:16235"/>
        <dbReference type="ChEBI" id="CHEBI:17172"/>
        <dbReference type="ChEBI" id="CHEBI:43474"/>
        <dbReference type="ChEBI" id="CHEBI:57259"/>
        <dbReference type="EC" id="2.4.2.1"/>
    </reaction>
</comment>
<dbReference type="UniPathway" id="UPA00606"/>
<evidence type="ECO:0000256" key="7">
    <source>
        <dbReference type="ARBA" id="ARBA00023929"/>
    </source>
</evidence>
<comment type="catalytic activity">
    <reaction evidence="8">
        <text>2'-deoxyinosine + phosphate = 2-deoxy-alpha-D-ribose 1-phosphate + hypoxanthine</text>
        <dbReference type="Rhea" id="RHEA:27750"/>
        <dbReference type="ChEBI" id="CHEBI:17368"/>
        <dbReference type="ChEBI" id="CHEBI:28997"/>
        <dbReference type="ChEBI" id="CHEBI:43474"/>
        <dbReference type="ChEBI" id="CHEBI:57259"/>
        <dbReference type="EC" id="2.4.2.1"/>
    </reaction>
</comment>
<evidence type="ECO:0000256" key="5">
    <source>
        <dbReference type="ARBA" id="ARBA00022679"/>
    </source>
</evidence>
<evidence type="ECO:0000259" key="11">
    <source>
        <dbReference type="Pfam" id="PF01048"/>
    </source>
</evidence>
<evidence type="ECO:0000256" key="3">
    <source>
        <dbReference type="ARBA" id="ARBA00011886"/>
    </source>
</evidence>
<comment type="catalytic activity">
    <reaction evidence="6">
        <text>inosine + phosphate = alpha-D-ribose 1-phosphate + hypoxanthine</text>
        <dbReference type="Rhea" id="RHEA:27646"/>
        <dbReference type="ChEBI" id="CHEBI:17368"/>
        <dbReference type="ChEBI" id="CHEBI:17596"/>
        <dbReference type="ChEBI" id="CHEBI:43474"/>
        <dbReference type="ChEBI" id="CHEBI:57720"/>
        <dbReference type="EC" id="2.4.2.1"/>
    </reaction>
</comment>
<dbReference type="AlphaFoldDB" id="A0A5S6QC17"/>
<proteinExistence type="inferred from homology"/>
<evidence type="ECO:0000256" key="2">
    <source>
        <dbReference type="ARBA" id="ARBA00006751"/>
    </source>
</evidence>
<dbReference type="InterPro" id="IPR035994">
    <property type="entry name" value="Nucleoside_phosphorylase_sf"/>
</dbReference>
<dbReference type="WBParaSite" id="TMUE_1000004881.1">
    <property type="protein sequence ID" value="TMUE_1000004881.1"/>
    <property type="gene ID" value="WBGene00291363"/>
</dbReference>
<comment type="pathway">
    <text evidence="1">Purine metabolism; purine nucleoside salvage.</text>
</comment>
<dbReference type="STRING" id="70415.A0A5S6QC17"/>
<keyword evidence="4" id="KW-0328">Glycosyltransferase</keyword>
<dbReference type="EC" id="2.4.2.1" evidence="3"/>
<dbReference type="InterPro" id="IPR000845">
    <property type="entry name" value="Nucleoside_phosphorylase_d"/>
</dbReference>
<dbReference type="GO" id="GO:0004731">
    <property type="term" value="F:purine-nucleoside phosphorylase activity"/>
    <property type="evidence" value="ECO:0007669"/>
    <property type="project" value="UniProtKB-EC"/>
</dbReference>
<evidence type="ECO:0000313" key="13">
    <source>
        <dbReference type="WBParaSite" id="TMUE_1000004881.1"/>
    </source>
</evidence>
<organism evidence="12 13">
    <name type="scientific">Trichuris muris</name>
    <name type="common">Mouse whipworm</name>
    <dbReference type="NCBI Taxonomy" id="70415"/>
    <lineage>
        <taxon>Eukaryota</taxon>
        <taxon>Metazoa</taxon>
        <taxon>Ecdysozoa</taxon>
        <taxon>Nematoda</taxon>
        <taxon>Enoplea</taxon>
        <taxon>Dorylaimia</taxon>
        <taxon>Trichinellida</taxon>
        <taxon>Trichuridae</taxon>
        <taxon>Trichuris</taxon>
    </lineage>
</organism>
<dbReference type="CDD" id="cd09009">
    <property type="entry name" value="PNP-EcPNPII_like"/>
    <property type="match status" value="1"/>
</dbReference>
<dbReference type="Gene3D" id="3.40.50.1580">
    <property type="entry name" value="Nucleoside phosphorylase domain"/>
    <property type="match status" value="1"/>
</dbReference>
<comment type="catalytic activity">
    <reaction evidence="9">
        <text>guanosine + phosphate = alpha-D-ribose 1-phosphate + guanine</text>
        <dbReference type="Rhea" id="RHEA:13233"/>
        <dbReference type="ChEBI" id="CHEBI:16235"/>
        <dbReference type="ChEBI" id="CHEBI:16750"/>
        <dbReference type="ChEBI" id="CHEBI:43474"/>
        <dbReference type="ChEBI" id="CHEBI:57720"/>
        <dbReference type="EC" id="2.4.2.1"/>
    </reaction>
</comment>
<reference evidence="13" key="1">
    <citation type="submission" date="2019-12" db="UniProtKB">
        <authorList>
            <consortium name="WormBaseParasite"/>
        </authorList>
    </citation>
    <scope>IDENTIFICATION</scope>
</reference>
<dbReference type="Pfam" id="PF01048">
    <property type="entry name" value="PNP_UDP_1"/>
    <property type="match status" value="1"/>
</dbReference>
<dbReference type="GO" id="GO:0009116">
    <property type="term" value="P:nucleoside metabolic process"/>
    <property type="evidence" value="ECO:0007669"/>
    <property type="project" value="InterPro"/>
</dbReference>
<dbReference type="PANTHER" id="PTHR11904">
    <property type="entry name" value="METHYLTHIOADENOSINE/PURINE NUCLEOSIDE PHOSPHORYLASE"/>
    <property type="match status" value="1"/>
</dbReference>
<feature type="domain" description="Nucleoside phosphorylase" evidence="11">
    <location>
        <begin position="22"/>
        <end position="266"/>
    </location>
</feature>
<keyword evidence="5" id="KW-0808">Transferase</keyword>
<dbReference type="GO" id="GO:0005737">
    <property type="term" value="C:cytoplasm"/>
    <property type="evidence" value="ECO:0007669"/>
    <property type="project" value="TreeGrafter"/>
</dbReference>
<evidence type="ECO:0000256" key="1">
    <source>
        <dbReference type="ARBA" id="ARBA00005058"/>
    </source>
</evidence>
<evidence type="ECO:0000256" key="8">
    <source>
        <dbReference type="ARBA" id="ARBA00023950"/>
    </source>
</evidence>
<dbReference type="PANTHER" id="PTHR11904:SF9">
    <property type="entry name" value="PURINE NUCLEOSIDE PHOSPHORYLASE-RELATED"/>
    <property type="match status" value="1"/>
</dbReference>
<evidence type="ECO:0000256" key="9">
    <source>
        <dbReference type="ARBA" id="ARBA00023970"/>
    </source>
</evidence>
<protein>
    <recommendedName>
        <fullName evidence="3">purine-nucleoside phosphorylase</fullName>
        <ecNumber evidence="3">2.4.2.1</ecNumber>
    </recommendedName>
    <alternativeName>
        <fullName evidence="10">Inosine-guanosine phosphorylase</fullName>
    </alternativeName>
</protein>
<dbReference type="InterPro" id="IPR011268">
    <property type="entry name" value="Purine_phosphorylase"/>
</dbReference>
<comment type="similarity">
    <text evidence="2">Belongs to the PNP/MTAP phosphorylase family.</text>
</comment>
<sequence>MDEETIKKAVRFLKDDIRATPTIGIVCGTGREDLSDHMKLCRSLRYNEIPGFPCPRGYGHPGSVIHGYLGQKYVVGMETRLRSFDGYPADLCAAPIVILRRLGVRTLIITAMASKLSEGYAAGDIMLVKDHIYIPGIFGNGVKVGEKDNRSGVKHFPKENMYNEKLRDLFHIAAQQVEHRPVLHDGIYAMIGGPACATETEMKFLRSLDADAVGMGICHEVVTAYGCGMEVVAVVVLGDQYGKYLQRRLDYETTVKYKQSSKQVLSIVAKLVNFL</sequence>
<evidence type="ECO:0000313" key="12">
    <source>
        <dbReference type="Proteomes" id="UP000046395"/>
    </source>
</evidence>
<evidence type="ECO:0000256" key="4">
    <source>
        <dbReference type="ARBA" id="ARBA00022676"/>
    </source>
</evidence>
<dbReference type="SUPFAM" id="SSF53167">
    <property type="entry name" value="Purine and uridine phosphorylases"/>
    <property type="match status" value="1"/>
</dbReference>
<accession>A0A5S6QC17</accession>
<name>A0A5S6QC17_TRIMR</name>
<keyword evidence="12" id="KW-1185">Reference proteome</keyword>